<dbReference type="OrthoDB" id="1907165at2"/>
<dbReference type="InterPro" id="IPR006531">
    <property type="entry name" value="Gp5/Vgr_OB"/>
</dbReference>
<dbReference type="SUPFAM" id="SSF69279">
    <property type="entry name" value="Phage tail proteins"/>
    <property type="match status" value="1"/>
</dbReference>
<evidence type="ECO:0000259" key="1">
    <source>
        <dbReference type="Pfam" id="PF04717"/>
    </source>
</evidence>
<accession>A0A5B2X6F5</accession>
<evidence type="ECO:0000313" key="3">
    <source>
        <dbReference type="Proteomes" id="UP000323454"/>
    </source>
</evidence>
<name>A0A5B2X6F5_9PSEU</name>
<dbReference type="AlphaFoldDB" id="A0A5B2X6F5"/>
<dbReference type="Proteomes" id="UP000323454">
    <property type="component" value="Unassembled WGS sequence"/>
</dbReference>
<proteinExistence type="predicted"/>
<feature type="domain" description="Gp5/Type VI secretion system Vgr protein OB-fold" evidence="1">
    <location>
        <begin position="428"/>
        <end position="497"/>
    </location>
</feature>
<comment type="caution">
    <text evidence="2">The sequence shown here is derived from an EMBL/GenBank/DDBJ whole genome shotgun (WGS) entry which is preliminary data.</text>
</comment>
<dbReference type="InterPro" id="IPR037026">
    <property type="entry name" value="Vgr_OB-fold_dom_sf"/>
</dbReference>
<evidence type="ECO:0000313" key="2">
    <source>
        <dbReference type="EMBL" id="KAA2258796.1"/>
    </source>
</evidence>
<dbReference type="EMBL" id="VUOB01000041">
    <property type="protein sequence ID" value="KAA2258796.1"/>
    <property type="molecule type" value="Genomic_DNA"/>
</dbReference>
<sequence>MIGLDFFSDGSATVRASVVVGGSPLRAAVEAKLARVVVDTHLHLPDMFELTFLDEEGQVVADAGLDIGTKVEVQGGAATEERASKLITGEVTSIEAVCARMHIYTVVRGYEKSHRLQRANRTRTYLNMTDAEVATKVAKDAGLEIGKVDSTSATHAHLAQIAQTDWDFLRQRAREIGYETGVSGGKFFFRKPSGSKDDGGLGGMVGGAVDMVSSLAGQGPPTLTFKQNLLEFYPRLSAANLTPKVEVRLWDPGKAEVVTASRDVKTGTAQLKDEDPATLATQFNRDSPIPYIKLPKIPGLPDLGTPSDSSAYVMVDRPAGEGSTASAAAEEMAKGLAEHIASTFAEAEGYVVGDPAVQAGAQVKVDGVPPQFGGTWTVTNARHVFDEEEGGYHTRFYVSGRHERSLLGLASAGTSQGAVARMPGLVCGVVTNNNDDKGRVKVALPWLGPQYESDWARVVQFGAGKSSGAVFLPEVGDEVLVAFEFGDPRRPYVIGGVPNENTSFDLGGKPVKSTGGMSAAVVKRGFVTPVGNRLLFEDELTPPPSNQPTKSVITLGTGDGSLSVVIDQTAGKVTLSCDPKPPASQSPTGSISIVCGTAGTIDIKTGAGGTVNIDGGANLNLKAQAAVKIESTGIVEIKGNPIKLN</sequence>
<keyword evidence="3" id="KW-1185">Reference proteome</keyword>
<protein>
    <recommendedName>
        <fullName evidence="1">Gp5/Type VI secretion system Vgr protein OB-fold domain-containing protein</fullName>
    </recommendedName>
</protein>
<dbReference type="Pfam" id="PF04717">
    <property type="entry name" value="Phage_base_V"/>
    <property type="match status" value="1"/>
</dbReference>
<reference evidence="2 3" key="1">
    <citation type="submission" date="2019-09" db="EMBL/GenBank/DDBJ databases">
        <title>Goodfellowia gen. nov., a new genus of the Pseudonocardineae related to Actinoalloteichus, containing Goodfellowia coeruleoviolacea gen. nov., comb. nov. gen. nov., comb. nov.</title>
        <authorList>
            <person name="Labeda D."/>
        </authorList>
    </citation>
    <scope>NUCLEOTIDE SEQUENCE [LARGE SCALE GENOMIC DNA]</scope>
    <source>
        <strain evidence="2 3">AN110305</strain>
    </source>
</reference>
<dbReference type="SUPFAM" id="SSF69255">
    <property type="entry name" value="gp5 N-terminal domain-like"/>
    <property type="match status" value="1"/>
</dbReference>
<gene>
    <name evidence="2" type="ORF">F0L68_23515</name>
</gene>
<dbReference type="Gene3D" id="2.40.50.230">
    <property type="entry name" value="Gp5 N-terminal domain"/>
    <property type="match status" value="1"/>
</dbReference>
<organism evidence="2 3">
    <name type="scientific">Solihabitans fulvus</name>
    <dbReference type="NCBI Taxonomy" id="1892852"/>
    <lineage>
        <taxon>Bacteria</taxon>
        <taxon>Bacillati</taxon>
        <taxon>Actinomycetota</taxon>
        <taxon>Actinomycetes</taxon>
        <taxon>Pseudonocardiales</taxon>
        <taxon>Pseudonocardiaceae</taxon>
        <taxon>Solihabitans</taxon>
    </lineage>
</organism>
<reference evidence="2 3" key="2">
    <citation type="submission" date="2019-09" db="EMBL/GenBank/DDBJ databases">
        <authorList>
            <person name="Jin C."/>
        </authorList>
    </citation>
    <scope>NUCLEOTIDE SEQUENCE [LARGE SCALE GENOMIC DNA]</scope>
    <source>
        <strain evidence="2 3">AN110305</strain>
    </source>
</reference>
<dbReference type="RefSeq" id="WP_149851812.1">
    <property type="nucleotide sequence ID" value="NZ_VUOB01000041.1"/>
</dbReference>